<dbReference type="InterPro" id="IPR000253">
    <property type="entry name" value="FHA_dom"/>
</dbReference>
<gene>
    <name evidence="4" type="primary">11416319</name>
    <name evidence="3" type="ordered locus">MTR_1g096000</name>
</gene>
<sequence>MASIVVSDDNPNQQQQSLIPVLTVFKNNSILKNIIILNNNNNNNKYNDDQILLVGRHPNCNIVLFHPSISRFHLQIRFNPSSRSISLLDLSSVHGTWVCGRKLEHGVSVDLKEGDTFQLGSSSRVYLLQFVSQFDDVDALKNIGSLGCDDKRKDQSNDETFEDENDSFGTETSCCNGENKLCGCHFCLLSPPYTQSVDETDNIQMGEACPEVEMPGETNLFCTLRECFQQNICIPVAEAVQGSKLHQQSSAEKQLIDPESSFGEKGDGAVDEVPKESEFEGTFEYIVTTGGRVFNSEDMPCSESHQTNTNEEVSVDSLSDGEKQGSCGEEYESELQNLNANSCHKQQYSPDEIVEDIGKQCIENMDPASSEENGVAALSVTPKEHKLEFFSEENDMIDDVLSSVARFFNSENTSSLVKETIHHVTNFQQINTVEEVAAVDSLSDEEKENKCDVEFKAYLNIKPCDEEGNSLVETVEETVKSFQTESVNPLSVNTYSLVEDSIPVTNFQLINIVDEVATVDSLSDEEKENECDEEFKAYLYVKPCDEGSSLDETVEETVKSFQTESLNPSSGNTSSLVEEAIPVTNFQLINIVEEVATVDSLSNEEKENECDEEFKAYLYVKPCDEEGNSLDETVEETVKSFQTESLNPSVTQETDLEITEKKENQTLQSLVAVAGCFDVKFHENCVEESVEGSLTLGSDILSRRDKAASAPQDRTRKSRLLNTPDVDTKFVMSNLKDINIINKPMPQNIFSDLDEEEMFTPNKENSSPTNTFHSQFMRKKGVLEESKSSKSQRAHNLKASFSSIIYSAERCTSAISNKENQTPKSQRAHNLKASFSPIIYSAERSASAISNKENLTPREAREWKSQRSHNLRASFSPIIYSAERSASAISNKENLTPKEALEWMSGRNPLECRNTMELRKKRVERMPLQSLISSGGNHNSNSSPFSSSPFSAAKSILGVTVRSSNCGHISDKHAQPSRISAERKRSWDLVVDTSSLLNKESRKALQLLQGLKRTRLIIPQSVIRELGSMKQQIGIFRRISEAALALEWIEECIGKTKWWIHIQSSMEDEFRLIAPTPPTQFNEDVLDCALQYRRKDNVGQIVLLSDDVNLKIKSMAKGLLSETVQQFRQSLVNPFSERFMWANSSPRGLTWSCRDDVVLREKYCCLPSKAGLKLLAT</sequence>
<dbReference type="CDD" id="cd09880">
    <property type="entry name" value="PIN_Smg5-6-like"/>
    <property type="match status" value="1"/>
</dbReference>
<accession>G7I9P5</accession>
<evidence type="ECO:0000313" key="4">
    <source>
        <dbReference type="EnsemblPlants" id="AES62242"/>
    </source>
</evidence>
<reference evidence="4" key="3">
    <citation type="submission" date="2015-04" db="UniProtKB">
        <authorList>
            <consortium name="EnsemblPlants"/>
        </authorList>
    </citation>
    <scope>IDENTIFICATION</scope>
    <source>
        <strain evidence="4">cv. Jemalong A17</strain>
    </source>
</reference>
<protein>
    <submittedName>
        <fullName evidence="3">PIN domain protein</fullName>
    </submittedName>
</protein>
<dbReference type="AlphaFoldDB" id="G7I9P5"/>
<feature type="compositionally biased region" description="Polar residues" evidence="1">
    <location>
        <begin position="303"/>
        <end position="312"/>
    </location>
</feature>
<evidence type="ECO:0000313" key="5">
    <source>
        <dbReference type="Proteomes" id="UP000002051"/>
    </source>
</evidence>
<dbReference type="PaxDb" id="3880-AES62242"/>
<proteinExistence type="predicted"/>
<dbReference type="STRING" id="3880.G7I9P5"/>
<reference evidence="3 5" key="2">
    <citation type="journal article" date="2014" name="BMC Genomics">
        <title>An improved genome release (version Mt4.0) for the model legume Medicago truncatula.</title>
        <authorList>
            <person name="Tang H."/>
            <person name="Krishnakumar V."/>
            <person name="Bidwell S."/>
            <person name="Rosen B."/>
            <person name="Chan A."/>
            <person name="Zhou S."/>
            <person name="Gentzbittel L."/>
            <person name="Childs K.L."/>
            <person name="Yandell M."/>
            <person name="Gundlach H."/>
            <person name="Mayer K.F."/>
            <person name="Schwartz D.C."/>
            <person name="Town C.D."/>
        </authorList>
    </citation>
    <scope>GENOME REANNOTATION</scope>
    <source>
        <strain evidence="4 5">cv. Jemalong A17</strain>
    </source>
</reference>
<organism evidence="3 5">
    <name type="scientific">Medicago truncatula</name>
    <name type="common">Barrel medic</name>
    <name type="synonym">Medicago tribuloides</name>
    <dbReference type="NCBI Taxonomy" id="3880"/>
    <lineage>
        <taxon>Eukaryota</taxon>
        <taxon>Viridiplantae</taxon>
        <taxon>Streptophyta</taxon>
        <taxon>Embryophyta</taxon>
        <taxon>Tracheophyta</taxon>
        <taxon>Spermatophyta</taxon>
        <taxon>Magnoliopsida</taxon>
        <taxon>eudicotyledons</taxon>
        <taxon>Gunneridae</taxon>
        <taxon>Pentapetalae</taxon>
        <taxon>rosids</taxon>
        <taxon>fabids</taxon>
        <taxon>Fabales</taxon>
        <taxon>Fabaceae</taxon>
        <taxon>Papilionoideae</taxon>
        <taxon>50 kb inversion clade</taxon>
        <taxon>NPAAA clade</taxon>
        <taxon>Hologalegina</taxon>
        <taxon>IRL clade</taxon>
        <taxon>Trifolieae</taxon>
        <taxon>Medicago</taxon>
    </lineage>
</organism>
<dbReference type="EnsemblPlants" id="AES62242">
    <property type="protein sequence ID" value="AES62242"/>
    <property type="gene ID" value="MTR_1g096000"/>
</dbReference>
<dbReference type="PANTHER" id="PTHR22593">
    <property type="entry name" value="TRANSMEMBRANE PROTEIN 18"/>
    <property type="match status" value="1"/>
</dbReference>
<dbReference type="GO" id="GO:0031965">
    <property type="term" value="C:nuclear membrane"/>
    <property type="evidence" value="ECO:0000318"/>
    <property type="project" value="GO_Central"/>
</dbReference>
<feature type="region of interest" description="Disordered" evidence="1">
    <location>
        <begin position="254"/>
        <end position="276"/>
    </location>
</feature>
<dbReference type="Pfam" id="PF13638">
    <property type="entry name" value="PIN_4"/>
    <property type="match status" value="1"/>
</dbReference>
<evidence type="ECO:0000259" key="2">
    <source>
        <dbReference type="PROSITE" id="PS50006"/>
    </source>
</evidence>
<dbReference type="SMART" id="SM00240">
    <property type="entry name" value="FHA"/>
    <property type="match status" value="1"/>
</dbReference>
<name>G7I9P5_MEDTR</name>
<dbReference type="Pfam" id="PF00498">
    <property type="entry name" value="FHA"/>
    <property type="match status" value="1"/>
</dbReference>
<dbReference type="PROSITE" id="PS50006">
    <property type="entry name" value="FHA_DOMAIN"/>
    <property type="match status" value="1"/>
</dbReference>
<dbReference type="InterPro" id="IPR002716">
    <property type="entry name" value="PIN_dom"/>
</dbReference>
<evidence type="ECO:0000256" key="1">
    <source>
        <dbReference type="SAM" id="MobiDB-lite"/>
    </source>
</evidence>
<dbReference type="EMBL" id="CM001217">
    <property type="protein sequence ID" value="AES62242.2"/>
    <property type="molecule type" value="Genomic_DNA"/>
</dbReference>
<dbReference type="Gene3D" id="2.60.200.20">
    <property type="match status" value="1"/>
</dbReference>
<dbReference type="HOGENOM" id="CLU_008034_0_0_1"/>
<dbReference type="KEGG" id="mtr:11416319"/>
<feature type="domain" description="FHA" evidence="2">
    <location>
        <begin position="52"/>
        <end position="103"/>
    </location>
</feature>
<feature type="region of interest" description="Disordered" evidence="1">
    <location>
        <begin position="297"/>
        <end position="331"/>
    </location>
</feature>
<dbReference type="SUPFAM" id="SSF49879">
    <property type="entry name" value="SMAD/FHA domain"/>
    <property type="match status" value="1"/>
</dbReference>
<accession>A0A0C3UT04</accession>
<dbReference type="Proteomes" id="UP000002051">
    <property type="component" value="Unassembled WGS sequence"/>
</dbReference>
<dbReference type="PANTHER" id="PTHR22593:SF8">
    <property type="entry name" value="FHA DOMAIN-CONTAINING PROTEIN PS1"/>
    <property type="match status" value="1"/>
</dbReference>
<dbReference type="Gene3D" id="3.40.50.1010">
    <property type="entry name" value="5'-nuclease"/>
    <property type="match status" value="1"/>
</dbReference>
<dbReference type="OrthoDB" id="444265at2759"/>
<dbReference type="eggNOG" id="KOG1881">
    <property type="taxonomic scope" value="Eukaryota"/>
</dbReference>
<feature type="compositionally biased region" description="Basic and acidic residues" evidence="1">
    <location>
        <begin position="262"/>
        <end position="276"/>
    </location>
</feature>
<reference evidence="3 5" key="1">
    <citation type="journal article" date="2011" name="Nature">
        <title>The Medicago genome provides insight into the evolution of rhizobial symbioses.</title>
        <authorList>
            <person name="Young N.D."/>
            <person name="Debelle F."/>
            <person name="Oldroyd G.E."/>
            <person name="Geurts R."/>
            <person name="Cannon S.B."/>
            <person name="Udvardi M.K."/>
            <person name="Benedito V.A."/>
            <person name="Mayer K.F."/>
            <person name="Gouzy J."/>
            <person name="Schoof H."/>
            <person name="Van de Peer Y."/>
            <person name="Proost S."/>
            <person name="Cook D.R."/>
            <person name="Meyers B.C."/>
            <person name="Spannagl M."/>
            <person name="Cheung F."/>
            <person name="De Mita S."/>
            <person name="Krishnakumar V."/>
            <person name="Gundlach H."/>
            <person name="Zhou S."/>
            <person name="Mudge J."/>
            <person name="Bharti A.K."/>
            <person name="Murray J.D."/>
            <person name="Naoumkina M.A."/>
            <person name="Rosen B."/>
            <person name="Silverstein K.A."/>
            <person name="Tang H."/>
            <person name="Rombauts S."/>
            <person name="Zhao P.X."/>
            <person name="Zhou P."/>
            <person name="Barbe V."/>
            <person name="Bardou P."/>
            <person name="Bechner M."/>
            <person name="Bellec A."/>
            <person name="Berger A."/>
            <person name="Berges H."/>
            <person name="Bidwell S."/>
            <person name="Bisseling T."/>
            <person name="Choisne N."/>
            <person name="Couloux A."/>
            <person name="Denny R."/>
            <person name="Deshpande S."/>
            <person name="Dai X."/>
            <person name="Doyle J.J."/>
            <person name="Dudez A.M."/>
            <person name="Farmer A.D."/>
            <person name="Fouteau S."/>
            <person name="Franken C."/>
            <person name="Gibelin C."/>
            <person name="Gish J."/>
            <person name="Goldstein S."/>
            <person name="Gonzalez A.J."/>
            <person name="Green P.J."/>
            <person name="Hallab A."/>
            <person name="Hartog M."/>
            <person name="Hua A."/>
            <person name="Humphray S.J."/>
            <person name="Jeong D.H."/>
            <person name="Jing Y."/>
            <person name="Jocker A."/>
            <person name="Kenton S.M."/>
            <person name="Kim D.J."/>
            <person name="Klee K."/>
            <person name="Lai H."/>
            <person name="Lang C."/>
            <person name="Lin S."/>
            <person name="Macmil S.L."/>
            <person name="Magdelenat G."/>
            <person name="Matthews L."/>
            <person name="McCorrison J."/>
            <person name="Monaghan E.L."/>
            <person name="Mun J.H."/>
            <person name="Najar F.Z."/>
            <person name="Nicholson C."/>
            <person name="Noirot C."/>
            <person name="O'Bleness M."/>
            <person name="Paule C.R."/>
            <person name="Poulain J."/>
            <person name="Prion F."/>
            <person name="Qin B."/>
            <person name="Qu C."/>
            <person name="Retzel E.F."/>
            <person name="Riddle C."/>
            <person name="Sallet E."/>
            <person name="Samain S."/>
            <person name="Samson N."/>
            <person name="Sanders I."/>
            <person name="Saurat O."/>
            <person name="Scarpelli C."/>
            <person name="Schiex T."/>
            <person name="Segurens B."/>
            <person name="Severin A.J."/>
            <person name="Sherrier D.J."/>
            <person name="Shi R."/>
            <person name="Sims S."/>
            <person name="Singer S.R."/>
            <person name="Sinharoy S."/>
            <person name="Sterck L."/>
            <person name="Viollet A."/>
            <person name="Wang B.B."/>
            <person name="Wang K."/>
            <person name="Wang M."/>
            <person name="Wang X."/>
            <person name="Warfsmann J."/>
            <person name="Weissenbach J."/>
            <person name="White D.D."/>
            <person name="White J.D."/>
            <person name="Wiley G.B."/>
            <person name="Wincker P."/>
            <person name="Xing Y."/>
            <person name="Yang L."/>
            <person name="Yao Z."/>
            <person name="Ying F."/>
            <person name="Zhai J."/>
            <person name="Zhou L."/>
            <person name="Zuber A."/>
            <person name="Denarie J."/>
            <person name="Dixon R.A."/>
            <person name="May G.D."/>
            <person name="Schwartz D.C."/>
            <person name="Rogers J."/>
            <person name="Quetier F."/>
            <person name="Town C.D."/>
            <person name="Roe B.A."/>
        </authorList>
    </citation>
    <scope>NUCLEOTIDE SEQUENCE [LARGE SCALE GENOMIC DNA]</scope>
    <source>
        <strain evidence="3">A17</strain>
        <strain evidence="4 5">cv. Jemalong A17</strain>
    </source>
</reference>
<keyword evidence="5" id="KW-1185">Reference proteome</keyword>
<evidence type="ECO:0000313" key="3">
    <source>
        <dbReference type="EMBL" id="AES62242.2"/>
    </source>
</evidence>
<dbReference type="InterPro" id="IPR008984">
    <property type="entry name" value="SMAD_FHA_dom_sf"/>
</dbReference>